<evidence type="ECO:0000256" key="2">
    <source>
        <dbReference type="ARBA" id="ARBA00022574"/>
    </source>
</evidence>
<dbReference type="Pfam" id="PF23389">
    <property type="entry name" value="Beta-prop_WDR19_1st"/>
    <property type="match status" value="1"/>
</dbReference>
<dbReference type="GO" id="GO:0005929">
    <property type="term" value="C:cilium"/>
    <property type="evidence" value="ECO:0007669"/>
    <property type="project" value="UniProtKB-SubCell"/>
</dbReference>
<dbReference type="AlphaFoldDB" id="A0A699Z2K1"/>
<dbReference type="SMART" id="SM00320">
    <property type="entry name" value="WD40"/>
    <property type="match status" value="4"/>
</dbReference>
<keyword evidence="5" id="KW-0802">TPR repeat</keyword>
<protein>
    <submittedName>
        <fullName evidence="10">WD_REPEATS_REGION domain-containing protein</fullName>
    </submittedName>
</protein>
<reference evidence="10 11" key="1">
    <citation type="submission" date="2020-02" db="EMBL/GenBank/DDBJ databases">
        <title>Draft genome sequence of Haematococcus lacustris strain NIES-144.</title>
        <authorList>
            <person name="Morimoto D."/>
            <person name="Nakagawa S."/>
            <person name="Yoshida T."/>
            <person name="Sawayama S."/>
        </authorList>
    </citation>
    <scope>NUCLEOTIDE SEQUENCE [LARGE SCALE GENOMIC DNA]</scope>
    <source>
        <strain evidence="10 11">NIES-144</strain>
    </source>
</reference>
<dbReference type="GO" id="GO:0035721">
    <property type="term" value="P:intraciliary retrograde transport"/>
    <property type="evidence" value="ECO:0007669"/>
    <property type="project" value="InterPro"/>
</dbReference>
<comment type="subcellular location">
    <subcellularLocation>
        <location evidence="1">Cell projection</location>
        <location evidence="1">Cilium</location>
    </subcellularLocation>
</comment>
<feature type="domain" description="WDR19 first beta-propeller" evidence="9">
    <location>
        <begin position="1"/>
        <end position="287"/>
    </location>
</feature>
<dbReference type="InterPro" id="IPR001680">
    <property type="entry name" value="WD40_rpt"/>
</dbReference>
<evidence type="ECO:0000256" key="1">
    <source>
        <dbReference type="ARBA" id="ARBA00004138"/>
    </source>
</evidence>
<evidence type="ECO:0000256" key="5">
    <source>
        <dbReference type="ARBA" id="ARBA00022803"/>
    </source>
</evidence>
<keyword evidence="3" id="KW-0677">Repeat</keyword>
<dbReference type="Pfam" id="PF15911">
    <property type="entry name" value="Beta-prop_WDR19_2nd"/>
    <property type="match status" value="1"/>
</dbReference>
<evidence type="ECO:0000259" key="9">
    <source>
        <dbReference type="Pfam" id="PF23389"/>
    </source>
</evidence>
<keyword evidence="4" id="KW-0970">Cilium biogenesis/degradation</keyword>
<dbReference type="InterPro" id="IPR015943">
    <property type="entry name" value="WD40/YVTN_repeat-like_dom_sf"/>
</dbReference>
<evidence type="ECO:0000313" key="10">
    <source>
        <dbReference type="EMBL" id="GFH09592.1"/>
    </source>
</evidence>
<feature type="non-terminal residue" evidence="10">
    <location>
        <position position="741"/>
    </location>
</feature>
<keyword evidence="11" id="KW-1185">Reference proteome</keyword>
<keyword evidence="2" id="KW-0853">WD repeat</keyword>
<evidence type="ECO:0000256" key="4">
    <source>
        <dbReference type="ARBA" id="ARBA00022794"/>
    </source>
</evidence>
<feature type="domain" description="WDR19 WD40 repeat" evidence="8">
    <location>
        <begin position="307"/>
        <end position="575"/>
    </location>
</feature>
<dbReference type="GO" id="GO:0008104">
    <property type="term" value="P:intracellular protein localization"/>
    <property type="evidence" value="ECO:0007669"/>
    <property type="project" value="UniProtKB-ARBA"/>
</dbReference>
<evidence type="ECO:0000259" key="8">
    <source>
        <dbReference type="Pfam" id="PF15911"/>
    </source>
</evidence>
<evidence type="ECO:0000313" key="11">
    <source>
        <dbReference type="Proteomes" id="UP000485058"/>
    </source>
</evidence>
<dbReference type="GO" id="GO:0060271">
    <property type="term" value="P:cilium assembly"/>
    <property type="evidence" value="ECO:0007669"/>
    <property type="project" value="TreeGrafter"/>
</dbReference>
<gene>
    <name evidence="10" type="ORF">HaLaN_04768</name>
</gene>
<dbReference type="Proteomes" id="UP000485058">
    <property type="component" value="Unassembled WGS sequence"/>
</dbReference>
<sequence length="741" mass="81073">MQWDPTGEQLAMVPGGGTFVYIWTAASKELQKIDTDFKTPQELSTLCWSRNGLYLSVGTAKGNLLMYNSRERKKTQSLGKHTKKVVCSVWNNKQHLAMAGLDRMVTITDGSSGDTLRQFALKGDPVDMCVASRKEAGQVRTEENTYSINVSRRTIYIMECQDSEDKPLELEFLPTYGNIHKHLWFGDGFILVAFKSGQVVVVSSLNSEISEEVFSSKVLDVLSDVAYAPSLGRIAVAGACNVRILDASGTEFTEVKADAIDLEPNQAVERVGWTRDGQVLTLSTASGQLLSYLAALPVVYSHHATKVMHLTSLLELSVVDVTRRGVVSKVVVESEPAFCGLGPNHAAVSYHRLGPGKADSRPVSRRQYLGSVASVSLSGGHAVVLLEGKAIVHPIEVGAGQSSEDFDLVLPPPGKVQTVLCVALTPDFIITGSKQGELTYYLLEDGSSVNEYRHDEGGILHLYPQPDGSRLIFEDDHGNLNLFNPVSDQVLVVPQFTGKAERVMWDQLDPNVFVVVDASMLHTYLHIPISIAGPRVEFVCKQHYQPTHTPILVHSGSVACRLKNGSIDSLALDSHRTLMAADSLSRATPLRKFQQCLRLGRLKMAWDCAVTLGSSEAWGQLGVAGLELLDIHMAVAAYRMLGDASMVLSLEQISQYEDKNLLAAHVMVLLDRDHAAAQELFLRSSVPKAALEMRKDLKQWSEALKLAEQLDPDAIAGISKEHAASLELTGEYSQAKVHYQQ</sequence>
<proteinExistence type="predicted"/>
<evidence type="ECO:0000256" key="6">
    <source>
        <dbReference type="ARBA" id="ARBA00023069"/>
    </source>
</evidence>
<keyword evidence="7" id="KW-0966">Cell projection</keyword>
<comment type="caution">
    <text evidence="10">The sequence shown here is derived from an EMBL/GenBank/DDBJ whole genome shotgun (WGS) entry which is preliminary data.</text>
</comment>
<dbReference type="SUPFAM" id="SSF50978">
    <property type="entry name" value="WD40 repeat-like"/>
    <property type="match status" value="1"/>
</dbReference>
<dbReference type="InterPro" id="IPR036322">
    <property type="entry name" value="WD40_repeat_dom_sf"/>
</dbReference>
<dbReference type="GO" id="GO:0030991">
    <property type="term" value="C:intraciliary transport particle A"/>
    <property type="evidence" value="ECO:0007669"/>
    <property type="project" value="TreeGrafter"/>
</dbReference>
<evidence type="ECO:0000256" key="7">
    <source>
        <dbReference type="ARBA" id="ARBA00023273"/>
    </source>
</evidence>
<evidence type="ECO:0000256" key="3">
    <source>
        <dbReference type="ARBA" id="ARBA00022737"/>
    </source>
</evidence>
<accession>A0A699Z2K1</accession>
<dbReference type="InterPro" id="IPR039468">
    <property type="entry name" value="WDR19_WD40_rpt"/>
</dbReference>
<dbReference type="PANTHER" id="PTHR14920:SF0">
    <property type="entry name" value="WD REPEAT DOMAIN 19"/>
    <property type="match status" value="1"/>
</dbReference>
<dbReference type="Gene3D" id="2.130.10.10">
    <property type="entry name" value="YVTN repeat-like/Quinoprotein amine dehydrogenase"/>
    <property type="match status" value="2"/>
</dbReference>
<dbReference type="PANTHER" id="PTHR14920">
    <property type="entry name" value="OSMOTIC AVOIDANCE ABNORMAL PROTEIN 1/WD REPEAT MEMBRANE PROTEIN"/>
    <property type="match status" value="1"/>
</dbReference>
<dbReference type="FunFam" id="1.25.40.470:FF:000009">
    <property type="entry name" value="WD repeat-containing protein 19 isoform X1"/>
    <property type="match status" value="1"/>
</dbReference>
<dbReference type="InterPro" id="IPR057855">
    <property type="entry name" value="Beta-prop_WDR19_1st"/>
</dbReference>
<dbReference type="EMBL" id="BLLF01000246">
    <property type="protein sequence ID" value="GFH09592.1"/>
    <property type="molecule type" value="Genomic_DNA"/>
</dbReference>
<dbReference type="Gene3D" id="1.25.40.470">
    <property type="match status" value="1"/>
</dbReference>
<name>A0A699Z2K1_HAELA</name>
<organism evidence="10 11">
    <name type="scientific">Haematococcus lacustris</name>
    <name type="common">Green alga</name>
    <name type="synonym">Haematococcus pluvialis</name>
    <dbReference type="NCBI Taxonomy" id="44745"/>
    <lineage>
        <taxon>Eukaryota</taxon>
        <taxon>Viridiplantae</taxon>
        <taxon>Chlorophyta</taxon>
        <taxon>core chlorophytes</taxon>
        <taxon>Chlorophyceae</taxon>
        <taxon>CS clade</taxon>
        <taxon>Chlamydomonadales</taxon>
        <taxon>Haematococcaceae</taxon>
        <taxon>Haematococcus</taxon>
    </lineage>
</organism>
<keyword evidence="6" id="KW-0969">Cilium</keyword>
<dbReference type="InterPro" id="IPR040379">
    <property type="entry name" value="WDR19/dyf-2"/>
</dbReference>